<dbReference type="EC" id="2.7.7.7" evidence="1"/>
<dbReference type="AlphaFoldDB" id="A0A9D9H5F6"/>
<dbReference type="InterPro" id="IPR008921">
    <property type="entry name" value="DNA_pol3_clamp-load_cplx_C"/>
</dbReference>
<dbReference type="Pfam" id="PF06144">
    <property type="entry name" value="DNA_pol3_delta"/>
    <property type="match status" value="1"/>
</dbReference>
<protein>
    <recommendedName>
        <fullName evidence="2">DNA polymerase III subunit delta</fullName>
        <ecNumber evidence="1">2.7.7.7</ecNumber>
    </recommendedName>
</protein>
<dbReference type="GO" id="GO:0003887">
    <property type="term" value="F:DNA-directed DNA polymerase activity"/>
    <property type="evidence" value="ECO:0007669"/>
    <property type="project" value="UniProtKB-KW"/>
</dbReference>
<dbReference type="Gene3D" id="3.40.50.300">
    <property type="entry name" value="P-loop containing nucleotide triphosphate hydrolases"/>
    <property type="match status" value="1"/>
</dbReference>
<dbReference type="PANTHER" id="PTHR34388">
    <property type="entry name" value="DNA POLYMERASE III SUBUNIT DELTA"/>
    <property type="match status" value="1"/>
</dbReference>
<keyword evidence="5" id="KW-0235">DNA replication</keyword>
<dbReference type="GO" id="GO:0003677">
    <property type="term" value="F:DNA binding"/>
    <property type="evidence" value="ECO:0007669"/>
    <property type="project" value="InterPro"/>
</dbReference>
<comment type="similarity">
    <text evidence="7">Belongs to the DNA polymerase HolA subunit family.</text>
</comment>
<comment type="catalytic activity">
    <reaction evidence="8">
        <text>DNA(n) + a 2'-deoxyribonucleoside 5'-triphosphate = DNA(n+1) + diphosphate</text>
        <dbReference type="Rhea" id="RHEA:22508"/>
        <dbReference type="Rhea" id="RHEA-COMP:17339"/>
        <dbReference type="Rhea" id="RHEA-COMP:17340"/>
        <dbReference type="ChEBI" id="CHEBI:33019"/>
        <dbReference type="ChEBI" id="CHEBI:61560"/>
        <dbReference type="ChEBI" id="CHEBI:173112"/>
        <dbReference type="EC" id="2.7.7.7"/>
    </reaction>
</comment>
<evidence type="ECO:0000256" key="7">
    <source>
        <dbReference type="ARBA" id="ARBA00034754"/>
    </source>
</evidence>
<evidence type="ECO:0000256" key="2">
    <source>
        <dbReference type="ARBA" id="ARBA00017703"/>
    </source>
</evidence>
<dbReference type="GO" id="GO:0009360">
    <property type="term" value="C:DNA polymerase III complex"/>
    <property type="evidence" value="ECO:0007669"/>
    <property type="project" value="InterPro"/>
</dbReference>
<dbReference type="Gene3D" id="1.20.272.10">
    <property type="match status" value="1"/>
</dbReference>
<keyword evidence="4 11" id="KW-0548">Nucleotidyltransferase</keyword>
<gene>
    <name evidence="11" type="primary">holA</name>
    <name evidence="11" type="ORF">IAA89_04985</name>
</gene>
<evidence type="ECO:0000256" key="3">
    <source>
        <dbReference type="ARBA" id="ARBA00022679"/>
    </source>
</evidence>
<accession>A0A9D9H5F6</accession>
<dbReference type="Gene3D" id="1.10.8.60">
    <property type="match status" value="1"/>
</dbReference>
<evidence type="ECO:0000256" key="6">
    <source>
        <dbReference type="ARBA" id="ARBA00022932"/>
    </source>
</evidence>
<dbReference type="SUPFAM" id="SSF48019">
    <property type="entry name" value="post-AAA+ oligomerization domain-like"/>
    <property type="match status" value="1"/>
</dbReference>
<comment type="caution">
    <text evidence="11">The sequence shown here is derived from an EMBL/GenBank/DDBJ whole genome shotgun (WGS) entry which is preliminary data.</text>
</comment>
<proteinExistence type="inferred from homology"/>
<sequence length="344" mass="40176">MKLNELLNNINQNKLNNVYVFTGDEEYFFEYLVNIFKEKVISDNEDMNYNVYDMNEVPLSDAIADAIELPFFGNHKLTVVKNAYFLTGMNNKSSIKHNVDELIEYLGHPNDSTTLLLLVFNAKLDGRKKVVKKIKQTSKIIELNKLDYHDTQLFIKKMVNKDGFNIEQTAIEELMLRTDNNLFEIKNNLLKIESYLLKRNTINVNDVYKLVPKDFTNSVFDLGNAVVNLQFDEANYLYGQFLLNGEEPIKINALLINQFRLYLQVRALMKENLTQQTIAQKLSVHPYRVKLAIQKNHEFSLKFLLSVYEKLIEFEKRLKSTSDDPKLMFSLFLVDLDRIKNTLS</sequence>
<dbReference type="SUPFAM" id="SSF52540">
    <property type="entry name" value="P-loop containing nucleoside triphosphate hydrolases"/>
    <property type="match status" value="1"/>
</dbReference>
<dbReference type="PANTHER" id="PTHR34388:SF1">
    <property type="entry name" value="DNA POLYMERASE III SUBUNIT DELTA"/>
    <property type="match status" value="1"/>
</dbReference>
<dbReference type="InterPro" id="IPR010372">
    <property type="entry name" value="DNA_pol3_delta_N"/>
</dbReference>
<feature type="domain" description="DNA polymerase III delta subunit-like C-terminal" evidence="10">
    <location>
        <begin position="217"/>
        <end position="335"/>
    </location>
</feature>
<evidence type="ECO:0000259" key="10">
    <source>
        <dbReference type="Pfam" id="PF21694"/>
    </source>
</evidence>
<dbReference type="InterPro" id="IPR005790">
    <property type="entry name" value="DNA_polIII_delta"/>
</dbReference>
<evidence type="ECO:0000256" key="5">
    <source>
        <dbReference type="ARBA" id="ARBA00022705"/>
    </source>
</evidence>
<dbReference type="Proteomes" id="UP000823614">
    <property type="component" value="Unassembled WGS sequence"/>
</dbReference>
<evidence type="ECO:0000256" key="8">
    <source>
        <dbReference type="ARBA" id="ARBA00049244"/>
    </source>
</evidence>
<dbReference type="InterPro" id="IPR027417">
    <property type="entry name" value="P-loop_NTPase"/>
</dbReference>
<evidence type="ECO:0000313" key="11">
    <source>
        <dbReference type="EMBL" id="MBO8441765.1"/>
    </source>
</evidence>
<evidence type="ECO:0000313" key="12">
    <source>
        <dbReference type="Proteomes" id="UP000823614"/>
    </source>
</evidence>
<evidence type="ECO:0000256" key="4">
    <source>
        <dbReference type="ARBA" id="ARBA00022695"/>
    </source>
</evidence>
<dbReference type="InterPro" id="IPR048466">
    <property type="entry name" value="DNA_pol3_delta-like_C"/>
</dbReference>
<dbReference type="Pfam" id="PF21694">
    <property type="entry name" value="DNA_pol3_delta_C"/>
    <property type="match status" value="1"/>
</dbReference>
<dbReference type="NCBIfam" id="TIGR01128">
    <property type="entry name" value="holA"/>
    <property type="match status" value="1"/>
</dbReference>
<reference evidence="11" key="1">
    <citation type="submission" date="2020-10" db="EMBL/GenBank/DDBJ databases">
        <authorList>
            <person name="Gilroy R."/>
        </authorList>
    </citation>
    <scope>NUCLEOTIDE SEQUENCE</scope>
    <source>
        <strain evidence="11">C6-149</strain>
    </source>
</reference>
<keyword evidence="6" id="KW-0239">DNA-directed DNA polymerase</keyword>
<evidence type="ECO:0000256" key="1">
    <source>
        <dbReference type="ARBA" id="ARBA00012417"/>
    </source>
</evidence>
<organism evidence="11 12">
    <name type="scientific">Candidatus Gallilactobacillus intestinavium</name>
    <dbReference type="NCBI Taxonomy" id="2840838"/>
    <lineage>
        <taxon>Bacteria</taxon>
        <taxon>Bacillati</taxon>
        <taxon>Bacillota</taxon>
        <taxon>Bacilli</taxon>
        <taxon>Lactobacillales</taxon>
        <taxon>Lactobacillaceae</taxon>
        <taxon>Lactobacillaceae incertae sedis</taxon>
        <taxon>Candidatus Gallilactobacillus</taxon>
    </lineage>
</organism>
<keyword evidence="3 11" id="KW-0808">Transferase</keyword>
<name>A0A9D9H5F6_9LACO</name>
<feature type="domain" description="DNA polymerase III delta N-terminal" evidence="9">
    <location>
        <begin position="19"/>
        <end position="143"/>
    </location>
</feature>
<reference evidence="11" key="2">
    <citation type="journal article" date="2021" name="PeerJ">
        <title>Extensive microbial diversity within the chicken gut microbiome revealed by metagenomics and culture.</title>
        <authorList>
            <person name="Gilroy R."/>
            <person name="Ravi A."/>
            <person name="Getino M."/>
            <person name="Pursley I."/>
            <person name="Horton D.L."/>
            <person name="Alikhan N.F."/>
            <person name="Baker D."/>
            <person name="Gharbi K."/>
            <person name="Hall N."/>
            <person name="Watson M."/>
            <person name="Adriaenssens E.M."/>
            <person name="Foster-Nyarko E."/>
            <person name="Jarju S."/>
            <person name="Secka A."/>
            <person name="Antonio M."/>
            <person name="Oren A."/>
            <person name="Chaudhuri R.R."/>
            <person name="La Ragione R."/>
            <person name="Hildebrand F."/>
            <person name="Pallen M.J."/>
        </authorList>
    </citation>
    <scope>NUCLEOTIDE SEQUENCE</scope>
    <source>
        <strain evidence="11">C6-149</strain>
    </source>
</reference>
<evidence type="ECO:0000259" key="9">
    <source>
        <dbReference type="Pfam" id="PF06144"/>
    </source>
</evidence>
<dbReference type="EMBL" id="JADIMP010000083">
    <property type="protein sequence ID" value="MBO8441765.1"/>
    <property type="molecule type" value="Genomic_DNA"/>
</dbReference>
<dbReference type="GO" id="GO:0006261">
    <property type="term" value="P:DNA-templated DNA replication"/>
    <property type="evidence" value="ECO:0007669"/>
    <property type="project" value="TreeGrafter"/>
</dbReference>